<keyword evidence="2" id="KW-0349">Heme</keyword>
<name>A0ABP0GL52_CLALP</name>
<evidence type="ECO:0000313" key="3">
    <source>
        <dbReference type="EMBL" id="CAK8692481.1"/>
    </source>
</evidence>
<dbReference type="PRINTS" id="PR00463">
    <property type="entry name" value="EP450I"/>
</dbReference>
<keyword evidence="2" id="KW-0479">Metal-binding</keyword>
<dbReference type="EMBL" id="CAWYQH010000130">
    <property type="protein sequence ID" value="CAK8692481.1"/>
    <property type="molecule type" value="Genomic_DNA"/>
</dbReference>
<dbReference type="PANTHER" id="PTHR24291">
    <property type="entry name" value="CYTOCHROME P450 FAMILY 4"/>
    <property type="match status" value="1"/>
</dbReference>
<gene>
    <name evidence="3" type="ORF">CVLEPA_LOCUS25745</name>
</gene>
<organism evidence="3 4">
    <name type="scientific">Clavelina lepadiformis</name>
    <name type="common">Light-bulb sea squirt</name>
    <name type="synonym">Ascidia lepadiformis</name>
    <dbReference type="NCBI Taxonomy" id="159417"/>
    <lineage>
        <taxon>Eukaryota</taxon>
        <taxon>Metazoa</taxon>
        <taxon>Chordata</taxon>
        <taxon>Tunicata</taxon>
        <taxon>Ascidiacea</taxon>
        <taxon>Aplousobranchia</taxon>
        <taxon>Clavelinidae</taxon>
        <taxon>Clavelina</taxon>
    </lineage>
</organism>
<keyword evidence="2" id="KW-0408">Iron</keyword>
<reference evidence="3 4" key="1">
    <citation type="submission" date="2024-02" db="EMBL/GenBank/DDBJ databases">
        <authorList>
            <person name="Daric V."/>
            <person name="Darras S."/>
        </authorList>
    </citation>
    <scope>NUCLEOTIDE SEQUENCE [LARGE SCALE GENOMIC DNA]</scope>
</reference>
<sequence>MLLSALVLALIAALVLAYFAWSIAALLFKNYQNAKSLDAIAKGPKRHWFFGHIGQLGKSNEERLLILPKLSLSFPTMFNIWRGPAFSALLCQHPDPAKSFFSSGAPKDDFGYRFLKPWLGDGLLISKGKKWQRNRHLLTPAFHFSILKPYSEIYNQSCHVMLDKWASSVGKPLEIHTPVSLMALDTMIQCAMSTKTDCQNTRGQHPYIKAIRELGELIAERSQNPFYYSDWIYFLSPSGRRFSKAADTVHKQAEEIIAKRRKTIEKKCDTSKYENVEIIKQYGEKNLLDFLDILLQTKDDEGKGLSDAEIRDEVDTFLFEGHDTTASGMSWALYNLAKYPEFQEKCRKEVMAVISGKDNVEWNDLQKFPYLTKFIKESLRLYPPVVAVGRRLENPLTMRSKLFKSKDVVIPKNSNLIFSIFGLHRSENVWKNPTIFDPERFSKEECAQRDTYAYLPFSAGGRNCIGQNFAMNEMKTVLAQTLKRYQLYLDEETPTPILHTRLILQSKDGIFVKIRPF</sequence>
<dbReference type="InterPro" id="IPR017972">
    <property type="entry name" value="Cyt_P450_CS"/>
</dbReference>
<dbReference type="Gene3D" id="1.10.630.10">
    <property type="entry name" value="Cytochrome P450"/>
    <property type="match status" value="1"/>
</dbReference>
<comment type="caution">
    <text evidence="3">The sequence shown here is derived from an EMBL/GenBank/DDBJ whole genome shotgun (WGS) entry which is preliminary data.</text>
</comment>
<dbReference type="InterPro" id="IPR002401">
    <property type="entry name" value="Cyt_P450_E_grp-I"/>
</dbReference>
<dbReference type="InterPro" id="IPR001128">
    <property type="entry name" value="Cyt_P450"/>
</dbReference>
<evidence type="ECO:0008006" key="5">
    <source>
        <dbReference type="Google" id="ProtNLM"/>
    </source>
</evidence>
<dbReference type="InterPro" id="IPR036396">
    <property type="entry name" value="Cyt_P450_sf"/>
</dbReference>
<dbReference type="PANTHER" id="PTHR24291:SF201">
    <property type="entry name" value="CYTOCHROME P450, FAMILY 4, SUBFAMILY B, POLYPEPTIDE 7"/>
    <property type="match status" value="1"/>
</dbReference>
<proteinExistence type="inferred from homology"/>
<evidence type="ECO:0000313" key="4">
    <source>
        <dbReference type="Proteomes" id="UP001642483"/>
    </source>
</evidence>
<keyword evidence="2" id="KW-0503">Monooxygenase</keyword>
<accession>A0ABP0GL52</accession>
<dbReference type="CDD" id="cd20659">
    <property type="entry name" value="CYP4B_4F-like"/>
    <property type="match status" value="1"/>
</dbReference>
<comment type="similarity">
    <text evidence="1 2">Belongs to the cytochrome P450 family.</text>
</comment>
<keyword evidence="4" id="KW-1185">Reference proteome</keyword>
<dbReference type="SUPFAM" id="SSF48264">
    <property type="entry name" value="Cytochrome P450"/>
    <property type="match status" value="1"/>
</dbReference>
<dbReference type="PROSITE" id="PS00086">
    <property type="entry name" value="CYTOCHROME_P450"/>
    <property type="match status" value="1"/>
</dbReference>
<dbReference type="Proteomes" id="UP001642483">
    <property type="component" value="Unassembled WGS sequence"/>
</dbReference>
<evidence type="ECO:0000256" key="1">
    <source>
        <dbReference type="ARBA" id="ARBA00010617"/>
    </source>
</evidence>
<dbReference type="PRINTS" id="PR00385">
    <property type="entry name" value="P450"/>
</dbReference>
<protein>
    <recommendedName>
        <fullName evidence="5">Cytochrome P450</fullName>
    </recommendedName>
</protein>
<evidence type="ECO:0000256" key="2">
    <source>
        <dbReference type="RuleBase" id="RU000461"/>
    </source>
</evidence>
<dbReference type="InterPro" id="IPR050196">
    <property type="entry name" value="Cytochrome_P450_Monoox"/>
</dbReference>
<keyword evidence="2" id="KW-0560">Oxidoreductase</keyword>
<dbReference type="Pfam" id="PF00067">
    <property type="entry name" value="p450"/>
    <property type="match status" value="1"/>
</dbReference>